<evidence type="ECO:0000256" key="7">
    <source>
        <dbReference type="ARBA" id="ARBA00022723"/>
    </source>
</evidence>
<feature type="region of interest" description="Disordered" evidence="13">
    <location>
        <begin position="142"/>
        <end position="189"/>
    </location>
</feature>
<keyword evidence="11" id="KW-0501">Molybdenum cofactor biosynthesis</keyword>
<accession>A0A7R9LD88</accession>
<keyword evidence="9" id="KW-0067">ATP-binding</keyword>
<dbReference type="OrthoDB" id="4349954at2759"/>
<evidence type="ECO:0000256" key="8">
    <source>
        <dbReference type="ARBA" id="ARBA00022741"/>
    </source>
</evidence>
<dbReference type="Pfam" id="PF00994">
    <property type="entry name" value="MoCF_biosynth"/>
    <property type="match status" value="2"/>
</dbReference>
<dbReference type="Proteomes" id="UP000728032">
    <property type="component" value="Unassembled WGS sequence"/>
</dbReference>
<dbReference type="InterPro" id="IPR008284">
    <property type="entry name" value="MoCF_biosynth_CS"/>
</dbReference>
<keyword evidence="10" id="KW-0460">Magnesium</keyword>
<dbReference type="SMART" id="SM00852">
    <property type="entry name" value="MoCF_biosynth"/>
    <property type="match status" value="2"/>
</dbReference>
<feature type="compositionally biased region" description="Polar residues" evidence="13">
    <location>
        <begin position="500"/>
        <end position="519"/>
    </location>
</feature>
<comment type="similarity">
    <text evidence="4">In the C-terminal section; belongs to the MoeA family.</text>
</comment>
<dbReference type="InterPro" id="IPR038987">
    <property type="entry name" value="MoeA-like"/>
</dbReference>
<feature type="compositionally biased region" description="Low complexity" evidence="13">
    <location>
        <begin position="485"/>
        <end position="499"/>
    </location>
</feature>
<feature type="region of interest" description="Disordered" evidence="13">
    <location>
        <begin position="478"/>
        <end position="598"/>
    </location>
</feature>
<feature type="compositionally biased region" description="Basic and acidic residues" evidence="13">
    <location>
        <begin position="269"/>
        <end position="279"/>
    </location>
</feature>
<comment type="similarity">
    <text evidence="3">In the N-terminal section; belongs to the MoaB/Mog family.</text>
</comment>
<feature type="region of interest" description="Disordered" evidence="13">
    <location>
        <begin position="345"/>
        <end position="456"/>
    </location>
</feature>
<dbReference type="FunFam" id="2.170.190.11:FF:000001">
    <property type="entry name" value="Molybdopterin molybdenumtransferase"/>
    <property type="match status" value="1"/>
</dbReference>
<evidence type="ECO:0000256" key="4">
    <source>
        <dbReference type="ARBA" id="ARBA00008339"/>
    </source>
</evidence>
<feature type="compositionally biased region" description="Pro residues" evidence="13">
    <location>
        <begin position="671"/>
        <end position="681"/>
    </location>
</feature>
<dbReference type="PANTHER" id="PTHR10192">
    <property type="entry name" value="MOLYBDOPTERIN BIOSYNTHESIS PROTEIN"/>
    <property type="match status" value="1"/>
</dbReference>
<keyword evidence="16" id="KW-1185">Reference proteome</keyword>
<dbReference type="EMBL" id="OC915260">
    <property type="protein sequence ID" value="CAD7639542.1"/>
    <property type="molecule type" value="Genomic_DNA"/>
</dbReference>
<dbReference type="SUPFAM" id="SSF63882">
    <property type="entry name" value="MoeA N-terminal region -like"/>
    <property type="match status" value="1"/>
</dbReference>
<dbReference type="InterPro" id="IPR036688">
    <property type="entry name" value="MoeA_C_domain_IV_sf"/>
</dbReference>
<feature type="compositionally biased region" description="Polar residues" evidence="13">
    <location>
        <begin position="529"/>
        <end position="561"/>
    </location>
</feature>
<dbReference type="GO" id="GO:0005524">
    <property type="term" value="F:ATP binding"/>
    <property type="evidence" value="ECO:0007669"/>
    <property type="project" value="UniProtKB-KW"/>
</dbReference>
<dbReference type="InterPro" id="IPR036135">
    <property type="entry name" value="MoeA_linker/N_sf"/>
</dbReference>
<evidence type="ECO:0000256" key="10">
    <source>
        <dbReference type="ARBA" id="ARBA00022842"/>
    </source>
</evidence>
<protein>
    <recommendedName>
        <fullName evidence="14">MoaB/Mog domain-containing protein</fullName>
    </recommendedName>
</protein>
<feature type="region of interest" description="Disordered" evidence="13">
    <location>
        <begin position="1"/>
        <end position="105"/>
    </location>
</feature>
<evidence type="ECO:0000256" key="12">
    <source>
        <dbReference type="ARBA" id="ARBA00023268"/>
    </source>
</evidence>
<dbReference type="SUPFAM" id="SSF63867">
    <property type="entry name" value="MoeA C-terminal domain-like"/>
    <property type="match status" value="1"/>
</dbReference>
<feature type="region of interest" description="Disordered" evidence="13">
    <location>
        <begin position="616"/>
        <end position="690"/>
    </location>
</feature>
<feature type="domain" description="MoaB/Mog" evidence="14">
    <location>
        <begin position="1177"/>
        <end position="1320"/>
    </location>
</feature>
<sequence>MMIVSENRAQESLDRNGSTTPTGPEPTAFIIALDFDDSSPKKKMNIKDSIRQFAPPKPDSIEKQRPVRSAPSDSNHTNSDGNSRSGAKDIFGRRRGSANECKNQKLLNRVMDSGGGGDRGGHLSDSATYLINRMLSYATAKDKTNGRQVRANGVADAKSRPQEVEWRGGRGGGGEKDSGVSDDNKSETGTYTVAVDDDNAELETARKQIDTIFGVSDDNMTVSLNSSLASSLNSPTLLMNIEDSVAKARQSRDGSAGKGVAAKAPVASDRQRVVTRDYDELSQSLANRDHNSTFTRTKRRPPTVEEMLHQNVDHFRDNKPVNERKDCSLLSSSAANNALNNKSVVSYSQHQRNDLSKVSNNNNRNTANNSSNKAPAVSVSAPSTPRSPFMSRKVFELKSKAAPKGQPPDGSRRKNSWSHYSDADTYESYQSDDSTHSSHRSYNSGNGSTSCGSSVPSKMRFNRAFALRRARLGIDTPGVELNVNKSGPKSSGVSSTTSSAGRQATPQKPATSSAANGFSRSDGGRFSLRVSNTATNNLRKNVPQMNRMSTSRENVSHTNGVLQRKGSDPTGAQSVINPWKSRSAASDTDRRSMNSNANRVNNWSTSLRQDIHRHYLQKSPSFADRNKTAGAVSVTRDPPIGLPTPPPARRVAPVRSVPQVGYQSESAIPSSPQPSPSPQRKPPVSQQKAAKPGLELSALDGLVVSAIHQLSQKLRSNMRSVLESQRPKHEANSDTAFMIDELLPQLSSPDRRSAAESGVSVSRDLSAVLKNLKKLEHSFDVLNLALDPNAPPPRRQSNAFFVVDACILTVSDTCAGEPSLDKSGPLLRQRLVAKDYVVADTAIVADDGLQIQETLRKWCDTTGADLIITTGGTGFTARDVTPEATKAIVDREAPGITYALISGSLKVTPMAMLSRLSAGIRGSTLVINFPGSAKACDECLTIVEPVLGHAIDQLRADTSRTALTHQHIQQQLKSKVQLKGVGFRDRHSPYPMISMDAAINKIIAEVVPIKDTELIAIDNWDQLNHRVLSSDICAAVPLPPFRASVKDGYAVIAADGCGDRKVLSLAATAGQSVETIQLTPGHCMRISTGAPVPSGCDAVVQVEDTKTVELTQSGEELVISIEKAPKEGQDIRPVGCDIACDGQPVVSASTQLGSIELGLLASIGVHRIPVFRRPVVAVMSTGDEIVSTGQALRAGQVWDSNRPVLLSLLRQNGVQSVDLGIAADDVHDVYRRMRSGLEAADVLITSGGVSMGERDVLKPVMERDFGADIHFARVNVKPGKPVTFATCLVNGSKKYIFGLPGNPVSAFVTFNLFVKPLLSCLSNRDRAVTDSEVDIKTYQRCQPVRLELASKEHRLDDRPELARAVVAYSAGAGMPTARLTGDQRSSRLLSGRDANALVLLPQKSPSNETIRGGDIVTAFLIG</sequence>
<feature type="compositionally biased region" description="Low complexity" evidence="13">
    <location>
        <begin position="649"/>
        <end position="670"/>
    </location>
</feature>
<keyword evidence="6" id="KW-0808">Transferase</keyword>
<dbReference type="Gene3D" id="2.40.340.10">
    <property type="entry name" value="MoeA, C-terminal, domain IV"/>
    <property type="match status" value="1"/>
</dbReference>
<dbReference type="GO" id="GO:0046872">
    <property type="term" value="F:metal ion binding"/>
    <property type="evidence" value="ECO:0007669"/>
    <property type="project" value="UniProtKB-KW"/>
</dbReference>
<dbReference type="GO" id="GO:0005829">
    <property type="term" value="C:cytosol"/>
    <property type="evidence" value="ECO:0007669"/>
    <property type="project" value="TreeGrafter"/>
</dbReference>
<dbReference type="FunFam" id="3.40.980.10:FF:000002">
    <property type="entry name" value="Molybdopterin molybdenumtransferase"/>
    <property type="match status" value="1"/>
</dbReference>
<evidence type="ECO:0000256" key="11">
    <source>
        <dbReference type="ARBA" id="ARBA00023150"/>
    </source>
</evidence>
<dbReference type="UniPathway" id="UPA00344"/>
<dbReference type="EMBL" id="CAJPVJ010000435">
    <property type="protein sequence ID" value="CAG2162450.1"/>
    <property type="molecule type" value="Genomic_DNA"/>
</dbReference>
<evidence type="ECO:0000256" key="1">
    <source>
        <dbReference type="ARBA" id="ARBA00001946"/>
    </source>
</evidence>
<dbReference type="Gene3D" id="2.170.190.11">
    <property type="entry name" value="Molybdopterin biosynthesis moea protein, domain 3"/>
    <property type="match status" value="1"/>
</dbReference>
<keyword evidence="5" id="KW-0500">Molybdenum</keyword>
<proteinExistence type="inferred from homology"/>
<keyword evidence="7" id="KW-0479">Metal-binding</keyword>
<comment type="pathway">
    <text evidence="2">Cofactor biosynthesis; molybdopterin biosynthesis.</text>
</comment>
<dbReference type="FunFam" id="3.40.980.10:FF:000001">
    <property type="entry name" value="Molybdopterin molybdenumtransferase"/>
    <property type="match status" value="1"/>
</dbReference>
<feature type="compositionally biased region" description="Low complexity" evidence="13">
    <location>
        <begin position="258"/>
        <end position="268"/>
    </location>
</feature>
<feature type="region of interest" description="Disordered" evidence="13">
    <location>
        <begin position="250"/>
        <end position="303"/>
    </location>
</feature>
<evidence type="ECO:0000256" key="9">
    <source>
        <dbReference type="ARBA" id="ARBA00022840"/>
    </source>
</evidence>
<dbReference type="InterPro" id="IPR005110">
    <property type="entry name" value="MoeA_linker/N"/>
</dbReference>
<feature type="compositionally biased region" description="Low complexity" evidence="13">
    <location>
        <begin position="441"/>
        <end position="454"/>
    </location>
</feature>
<keyword evidence="12" id="KW-0511">Multifunctional enzyme</keyword>
<dbReference type="Pfam" id="PF03453">
    <property type="entry name" value="MoeA_N"/>
    <property type="match status" value="1"/>
</dbReference>
<comment type="cofactor">
    <cofactor evidence="1">
        <name>Mg(2+)</name>
        <dbReference type="ChEBI" id="CHEBI:18420"/>
    </cofactor>
</comment>
<dbReference type="PROSITE" id="PS01078">
    <property type="entry name" value="MOCF_BIOSYNTHESIS_1"/>
    <property type="match status" value="1"/>
</dbReference>
<evidence type="ECO:0000256" key="13">
    <source>
        <dbReference type="SAM" id="MobiDB-lite"/>
    </source>
</evidence>
<dbReference type="GO" id="GO:0061599">
    <property type="term" value="F:molybdopterin molybdotransferase activity"/>
    <property type="evidence" value="ECO:0007669"/>
    <property type="project" value="TreeGrafter"/>
</dbReference>
<dbReference type="NCBIfam" id="TIGR00177">
    <property type="entry name" value="molyb_syn"/>
    <property type="match status" value="2"/>
</dbReference>
<dbReference type="CDD" id="cd00887">
    <property type="entry name" value="MoeA"/>
    <property type="match status" value="1"/>
</dbReference>
<evidence type="ECO:0000256" key="3">
    <source>
        <dbReference type="ARBA" id="ARBA00007589"/>
    </source>
</evidence>
<evidence type="ECO:0000313" key="15">
    <source>
        <dbReference type="EMBL" id="CAD7639542.1"/>
    </source>
</evidence>
<dbReference type="InterPro" id="IPR001453">
    <property type="entry name" value="MoaB/Mog_dom"/>
</dbReference>
<evidence type="ECO:0000256" key="6">
    <source>
        <dbReference type="ARBA" id="ARBA00022679"/>
    </source>
</evidence>
<evidence type="ECO:0000259" key="14">
    <source>
        <dbReference type="SMART" id="SM00852"/>
    </source>
</evidence>
<name>A0A7R9LD88_9ACAR</name>
<dbReference type="Gene3D" id="3.40.980.10">
    <property type="entry name" value="MoaB/Mog-like domain"/>
    <property type="match status" value="2"/>
</dbReference>
<dbReference type="CDD" id="cd00886">
    <property type="entry name" value="MogA_MoaB"/>
    <property type="match status" value="1"/>
</dbReference>
<feature type="domain" description="MoaB/Mog" evidence="14">
    <location>
        <begin position="806"/>
        <end position="950"/>
    </location>
</feature>
<organism evidence="15">
    <name type="scientific">Oppiella nova</name>
    <dbReference type="NCBI Taxonomy" id="334625"/>
    <lineage>
        <taxon>Eukaryota</taxon>
        <taxon>Metazoa</taxon>
        <taxon>Ecdysozoa</taxon>
        <taxon>Arthropoda</taxon>
        <taxon>Chelicerata</taxon>
        <taxon>Arachnida</taxon>
        <taxon>Acari</taxon>
        <taxon>Acariformes</taxon>
        <taxon>Sarcoptiformes</taxon>
        <taxon>Oribatida</taxon>
        <taxon>Brachypylina</taxon>
        <taxon>Oppioidea</taxon>
        <taxon>Oppiidae</taxon>
        <taxon>Oppiella</taxon>
    </lineage>
</organism>
<dbReference type="SUPFAM" id="SSF53218">
    <property type="entry name" value="Molybdenum cofactor biosynthesis proteins"/>
    <property type="match status" value="2"/>
</dbReference>
<feature type="compositionally biased region" description="Basic and acidic residues" evidence="13">
    <location>
        <begin position="157"/>
        <end position="186"/>
    </location>
</feature>
<evidence type="ECO:0000256" key="5">
    <source>
        <dbReference type="ARBA" id="ARBA00022505"/>
    </source>
</evidence>
<feature type="compositionally biased region" description="Low complexity" evidence="13">
    <location>
        <begin position="356"/>
        <end position="372"/>
    </location>
</feature>
<dbReference type="GO" id="GO:0006777">
    <property type="term" value="P:Mo-molybdopterin cofactor biosynthetic process"/>
    <property type="evidence" value="ECO:0007669"/>
    <property type="project" value="UniProtKB-KW"/>
</dbReference>
<evidence type="ECO:0000256" key="2">
    <source>
        <dbReference type="ARBA" id="ARBA00005046"/>
    </source>
</evidence>
<feature type="compositionally biased region" description="Polar residues" evidence="13">
    <location>
        <begin position="71"/>
        <end position="85"/>
    </location>
</feature>
<evidence type="ECO:0000313" key="16">
    <source>
        <dbReference type="Proteomes" id="UP000728032"/>
    </source>
</evidence>
<dbReference type="Gene3D" id="3.90.105.10">
    <property type="entry name" value="Molybdopterin biosynthesis moea protein, domain 2"/>
    <property type="match status" value="1"/>
</dbReference>
<dbReference type="InterPro" id="IPR036425">
    <property type="entry name" value="MoaB/Mog-like_dom_sf"/>
</dbReference>
<reference evidence="15" key="1">
    <citation type="submission" date="2020-11" db="EMBL/GenBank/DDBJ databases">
        <authorList>
            <person name="Tran Van P."/>
        </authorList>
    </citation>
    <scope>NUCLEOTIDE SEQUENCE</scope>
</reference>
<dbReference type="PANTHER" id="PTHR10192:SF5">
    <property type="entry name" value="GEPHYRIN"/>
    <property type="match status" value="1"/>
</dbReference>
<keyword evidence="8" id="KW-0547">Nucleotide-binding</keyword>
<gene>
    <name evidence="15" type="ORF">ONB1V03_LOCUS2043</name>
</gene>